<feature type="signal peptide" evidence="1">
    <location>
        <begin position="1"/>
        <end position="25"/>
    </location>
</feature>
<sequence>MKKNSIPILLLLALIAMGCSSDSESDLEEMEEPNGPITSNANIRAIINGNCLGCHSDPPRNNAPFPLTTFEQVKTRADNGSLLRALRKQTGEAGAMPPSGRLPQSTIDLFEQWIEDGTLEE</sequence>
<protein>
    <recommendedName>
        <fullName evidence="4">Cytochrome c domain-containing protein</fullName>
    </recommendedName>
</protein>
<keyword evidence="1" id="KW-0732">Signal</keyword>
<proteinExistence type="predicted"/>
<dbReference type="PROSITE" id="PS51257">
    <property type="entry name" value="PROKAR_LIPOPROTEIN"/>
    <property type="match status" value="1"/>
</dbReference>
<dbReference type="STRING" id="516051.VC82_2960"/>
<reference evidence="2 3" key="1">
    <citation type="submission" date="2015-03" db="EMBL/GenBank/DDBJ databases">
        <title>Complete genome sequence of Muricauda lutaonensis CC-HSB-11T, isolated from a coastal hot spring.</title>
        <authorList>
            <person name="Kim K.M."/>
        </authorList>
    </citation>
    <scope>NUCLEOTIDE SEQUENCE [LARGE SCALE GENOMIC DNA]</scope>
    <source>
        <strain evidence="2 3">CC-HSB-11</strain>
    </source>
</reference>
<gene>
    <name evidence="2" type="ORF">VC82_2960</name>
</gene>
<dbReference type="EMBL" id="CP011071">
    <property type="protein sequence ID" value="AKA36504.1"/>
    <property type="molecule type" value="Genomic_DNA"/>
</dbReference>
<dbReference type="OrthoDB" id="9786191at2"/>
<evidence type="ECO:0000256" key="1">
    <source>
        <dbReference type="SAM" id="SignalP"/>
    </source>
</evidence>
<feature type="chain" id="PRO_5002300427" description="Cytochrome c domain-containing protein" evidence="1">
    <location>
        <begin position="26"/>
        <end position="121"/>
    </location>
</feature>
<organism evidence="2 3">
    <name type="scientific">Flagellimonas lutaonensis</name>
    <dbReference type="NCBI Taxonomy" id="516051"/>
    <lineage>
        <taxon>Bacteria</taxon>
        <taxon>Pseudomonadati</taxon>
        <taxon>Bacteroidota</taxon>
        <taxon>Flavobacteriia</taxon>
        <taxon>Flavobacteriales</taxon>
        <taxon>Flavobacteriaceae</taxon>
        <taxon>Flagellimonas</taxon>
    </lineage>
</organism>
<dbReference type="Proteomes" id="UP000032726">
    <property type="component" value="Chromosome"/>
</dbReference>
<dbReference type="HOGENOM" id="CLU_141559_0_0_10"/>
<dbReference type="KEGG" id="mlt:VC82_2960"/>
<accession>A0A0D5YX86</accession>
<evidence type="ECO:0000313" key="2">
    <source>
        <dbReference type="EMBL" id="AKA36504.1"/>
    </source>
</evidence>
<dbReference type="RefSeq" id="WP_045803030.1">
    <property type="nucleotide sequence ID" value="NZ_CP011071.1"/>
</dbReference>
<dbReference type="AlphaFoldDB" id="A0A0D5YX86"/>
<evidence type="ECO:0008006" key="4">
    <source>
        <dbReference type="Google" id="ProtNLM"/>
    </source>
</evidence>
<name>A0A0D5YX86_9FLAO</name>
<evidence type="ECO:0000313" key="3">
    <source>
        <dbReference type="Proteomes" id="UP000032726"/>
    </source>
</evidence>
<keyword evidence="3" id="KW-1185">Reference proteome</keyword>